<evidence type="ECO:0000259" key="6">
    <source>
        <dbReference type="SMART" id="SM00846"/>
    </source>
</evidence>
<dbReference type="SMART" id="SM00846">
    <property type="entry name" value="Gp_dh_N"/>
    <property type="match status" value="1"/>
</dbReference>
<dbReference type="Pfam" id="PF01113">
    <property type="entry name" value="DapB_N"/>
    <property type="match status" value="1"/>
</dbReference>
<keyword evidence="3 5" id="KW-0520">NAD</keyword>
<dbReference type="GO" id="GO:0050661">
    <property type="term" value="F:NADP binding"/>
    <property type="evidence" value="ECO:0007669"/>
    <property type="project" value="InterPro"/>
</dbReference>
<dbReference type="Gene3D" id="3.40.50.720">
    <property type="entry name" value="NAD(P)-binding Rossmann-like Domain"/>
    <property type="match status" value="1"/>
</dbReference>
<reference evidence="7" key="1">
    <citation type="submission" date="2024-06" db="EMBL/GenBank/DDBJ databases">
        <title>A Novel Isolate, Dehalogenimonas sp. Strain 4OHTPN, Dechlorinates Aromatic 4 Hydroxy chlorothalonil by a Novel Reductive Dehalogenase.</title>
        <authorList>
            <person name="Liu G."/>
        </authorList>
    </citation>
    <scope>NUCLEOTIDE SEQUENCE</scope>
    <source>
        <strain evidence="7">4OHTPN</strain>
    </source>
</reference>
<evidence type="ECO:0000256" key="1">
    <source>
        <dbReference type="ARBA" id="ARBA00022857"/>
    </source>
</evidence>
<dbReference type="GO" id="GO:0008839">
    <property type="term" value="F:4-hydroxy-tetrahydrodipicolinate reductase"/>
    <property type="evidence" value="ECO:0007669"/>
    <property type="project" value="InterPro"/>
</dbReference>
<dbReference type="NCBIfam" id="NF003251">
    <property type="entry name" value="PRK04207.1"/>
    <property type="match status" value="1"/>
</dbReference>
<protein>
    <submittedName>
        <fullName evidence="7">Type II glyceraldehyde-3-phosphate dehydrogenase</fullName>
        <ecNumber evidence="7">1.2.1.59</ecNumber>
    </submittedName>
</protein>
<dbReference type="InterPro" id="IPR020831">
    <property type="entry name" value="GlycerAld/Erythrose_P_DH"/>
</dbReference>
<feature type="active site" description="Nucleophile" evidence="4">
    <location>
        <position position="142"/>
    </location>
</feature>
<dbReference type="GO" id="GO:0009089">
    <property type="term" value="P:lysine biosynthetic process via diaminopimelate"/>
    <property type="evidence" value="ECO:0007669"/>
    <property type="project" value="InterPro"/>
</dbReference>
<evidence type="ECO:0000256" key="2">
    <source>
        <dbReference type="ARBA" id="ARBA00023002"/>
    </source>
</evidence>
<dbReference type="EC" id="1.2.1.59" evidence="7"/>
<dbReference type="HAMAP" id="MF_00559">
    <property type="entry name" value="G3P_dehdrog_arch"/>
    <property type="match status" value="1"/>
</dbReference>
<dbReference type="GO" id="GO:0043891">
    <property type="term" value="F:glyceraldehyde-3-phosphate dehydrogenase [NAD(P)+] (phosphorylating) activity"/>
    <property type="evidence" value="ECO:0007669"/>
    <property type="project" value="UniProtKB-EC"/>
</dbReference>
<dbReference type="PIRSF" id="PIRSF000149">
    <property type="entry name" value="GAP_DH"/>
    <property type="match status" value="1"/>
</dbReference>
<dbReference type="InterPro" id="IPR000846">
    <property type="entry name" value="DapB_N"/>
</dbReference>
<keyword evidence="1" id="KW-0521">NADP</keyword>
<name>A0AAU8G8K0_9CHLR</name>
<organism evidence="7">
    <name type="scientific">Dehalogenimonas sp. 4OHTPN</name>
    <dbReference type="NCBI Taxonomy" id="3166643"/>
    <lineage>
        <taxon>Bacteria</taxon>
        <taxon>Bacillati</taxon>
        <taxon>Chloroflexota</taxon>
        <taxon>Dehalococcoidia</taxon>
        <taxon>Dehalococcoidales</taxon>
        <taxon>Dehalococcoidaceae</taxon>
        <taxon>Dehalogenimonas</taxon>
    </lineage>
</organism>
<dbReference type="InterPro" id="IPR006436">
    <property type="entry name" value="Glyceraldehyde-3-P_DH_2_arc"/>
</dbReference>
<dbReference type="InterPro" id="IPR036291">
    <property type="entry name" value="NAD(P)-bd_dom_sf"/>
</dbReference>
<dbReference type="SUPFAM" id="SSF55347">
    <property type="entry name" value="Glyceraldehyde-3-phosphate dehydrogenase-like, C-terminal domain"/>
    <property type="match status" value="1"/>
</dbReference>
<dbReference type="InterPro" id="IPR020830">
    <property type="entry name" value="GlycerAld_3-P_DH_AS"/>
</dbReference>
<gene>
    <name evidence="7" type="ORF">ABV300_05770</name>
</gene>
<keyword evidence="5" id="KW-0547">Nucleotide-binding</keyword>
<accession>A0AAU8G8K0</accession>
<feature type="domain" description="Glyceraldehyde 3-phosphate dehydrogenase NAD(P) binding" evidence="6">
    <location>
        <begin position="4"/>
        <end position="142"/>
    </location>
</feature>
<evidence type="ECO:0000256" key="4">
    <source>
        <dbReference type="PIRSR" id="PIRSR000149-1"/>
    </source>
</evidence>
<dbReference type="InterPro" id="IPR020828">
    <property type="entry name" value="GlycerAld_3-P_DH_NAD(P)-bd"/>
</dbReference>
<dbReference type="Pfam" id="PF02800">
    <property type="entry name" value="Gp_dh_C"/>
    <property type="match status" value="1"/>
</dbReference>
<evidence type="ECO:0000256" key="3">
    <source>
        <dbReference type="ARBA" id="ARBA00023027"/>
    </source>
</evidence>
<dbReference type="Gene3D" id="3.30.360.10">
    <property type="entry name" value="Dihydrodipicolinate Reductase, domain 2"/>
    <property type="match status" value="1"/>
</dbReference>
<dbReference type="PROSITE" id="PS00071">
    <property type="entry name" value="GAPDH"/>
    <property type="match status" value="1"/>
</dbReference>
<proteinExistence type="inferred from homology"/>
<dbReference type="AlphaFoldDB" id="A0AAU8G8K0"/>
<dbReference type="CDD" id="cd18127">
    <property type="entry name" value="GAPDH_II_C"/>
    <property type="match status" value="1"/>
</dbReference>
<dbReference type="InterPro" id="IPR020829">
    <property type="entry name" value="GlycerAld_3-P_DH_cat"/>
</dbReference>
<dbReference type="GO" id="GO:0051287">
    <property type="term" value="F:NAD binding"/>
    <property type="evidence" value="ECO:0007669"/>
    <property type="project" value="InterPro"/>
</dbReference>
<sequence length="379" mass="42057">MSKVRVGINGYGVIGKRVADAILLQDDMELAGVTAVNADYRIRVAAEKGYSIFAASESRQSMMTEAGIPVEGSLKDLLKRVDVIIDCTPKGVGAEQKPIYENARVKAVFQGAERHELTGISFVAQVNYEEALNKQFARVVSCNTTALCRVLNSFNKRSWLKRVRAVLLRRGTDPWESHRDGMINTFIPETKVPSHQGPDARTVIKGLDITTMAGACSHNLSHVHYAMVETKRPIGLDELRYALWEEPRLAFVRSSNGLVALNSVIELMRDLGRPRNDMWEVAVWEDALAADEKETYMVFQVHNEAITVPENIDAIRSLCGLEKDGAKSIAKTDKAMGILKCFLPKTIPEAAVHAEIGAALKLERREFIEEGYKGAEEPF</sequence>
<dbReference type="SUPFAM" id="SSF51735">
    <property type="entry name" value="NAD(P)-binding Rossmann-fold domains"/>
    <property type="match status" value="1"/>
</dbReference>
<feature type="binding site" evidence="5">
    <location>
        <position position="303"/>
    </location>
    <ligand>
        <name>NAD(+)</name>
        <dbReference type="ChEBI" id="CHEBI:57540"/>
    </ligand>
</feature>
<dbReference type="GO" id="GO:0006096">
    <property type="term" value="P:glycolytic process"/>
    <property type="evidence" value="ECO:0007669"/>
    <property type="project" value="InterPro"/>
</dbReference>
<evidence type="ECO:0000313" key="7">
    <source>
        <dbReference type="EMBL" id="XCH32675.1"/>
    </source>
</evidence>
<dbReference type="EMBL" id="CP159307">
    <property type="protein sequence ID" value="XCH32675.1"/>
    <property type="molecule type" value="Genomic_DNA"/>
</dbReference>
<dbReference type="GO" id="GO:0005737">
    <property type="term" value="C:cytoplasm"/>
    <property type="evidence" value="ECO:0007669"/>
    <property type="project" value="InterPro"/>
</dbReference>
<dbReference type="NCBIfam" id="TIGR01546">
    <property type="entry name" value="GAPDH-II_archae"/>
    <property type="match status" value="1"/>
</dbReference>
<keyword evidence="2 7" id="KW-0560">Oxidoreductase</keyword>
<evidence type="ECO:0000256" key="5">
    <source>
        <dbReference type="PIRSR" id="PIRSR000149-3"/>
    </source>
</evidence>
<dbReference type="CDD" id="cd02278">
    <property type="entry name" value="GAPDH_II_N"/>
    <property type="match status" value="1"/>
</dbReference>
<dbReference type="RefSeq" id="WP_353713947.1">
    <property type="nucleotide sequence ID" value="NZ_CP159307.1"/>
</dbReference>